<proteinExistence type="predicted"/>
<dbReference type="Pfam" id="PF07228">
    <property type="entry name" value="SpoIIE"/>
    <property type="match status" value="1"/>
</dbReference>
<dbReference type="InterPro" id="IPR001932">
    <property type="entry name" value="PPM-type_phosphatase-like_dom"/>
</dbReference>
<reference evidence="3" key="1">
    <citation type="journal article" date="2014" name="Gene">
        <title>Genome-guided analysis of transformation efficiency and carbon dioxide assimilation by Moorella thermoacetica Y72.</title>
        <authorList>
            <person name="Tsukahara K."/>
            <person name="Kita A."/>
            <person name="Nakashimada Y."/>
            <person name="Hoshino T."/>
            <person name="Murakami K."/>
        </authorList>
    </citation>
    <scope>NUCLEOTIDE SEQUENCE [LARGE SCALE GENOMIC DNA]</scope>
    <source>
        <strain evidence="3">Y72</strain>
    </source>
</reference>
<dbReference type="GO" id="GO:0016791">
    <property type="term" value="F:phosphatase activity"/>
    <property type="evidence" value="ECO:0007669"/>
    <property type="project" value="TreeGrafter"/>
</dbReference>
<dbReference type="PANTHER" id="PTHR43156:SF2">
    <property type="entry name" value="STAGE II SPORULATION PROTEIN E"/>
    <property type="match status" value="1"/>
</dbReference>
<dbReference type="SMART" id="SM00331">
    <property type="entry name" value="PP2C_SIG"/>
    <property type="match status" value="1"/>
</dbReference>
<protein>
    <submittedName>
        <fullName evidence="3">Serine phosphatase RsbU, regulator of sigma subunit</fullName>
    </submittedName>
</protein>
<dbReference type="InterPro" id="IPR036457">
    <property type="entry name" value="PPM-type-like_dom_sf"/>
</dbReference>
<dbReference type="AlphaFoldDB" id="A0A0S6UAE8"/>
<dbReference type="Gene3D" id="3.60.40.10">
    <property type="entry name" value="PPM-type phosphatase domain"/>
    <property type="match status" value="1"/>
</dbReference>
<dbReference type="RefSeq" id="WP_025773810.1">
    <property type="nucleotide sequence ID" value="NZ_DF238840.1"/>
</dbReference>
<name>A0A0S6UAE8_NEOTH</name>
<keyword evidence="1" id="KW-0378">Hydrolase</keyword>
<organism evidence="3">
    <name type="scientific">Moorella thermoacetica Y72</name>
    <dbReference type="NCBI Taxonomy" id="1325331"/>
    <lineage>
        <taxon>Bacteria</taxon>
        <taxon>Bacillati</taxon>
        <taxon>Bacillota</taxon>
        <taxon>Clostridia</taxon>
        <taxon>Neomoorellales</taxon>
        <taxon>Neomoorellaceae</taxon>
        <taxon>Neomoorella</taxon>
    </lineage>
</organism>
<sequence length="233" mass="25279">MALDAGRIEKQIIHAGIQGAGCSIPAEVEGGDFFDFIPLGKERLIAAIGDVMGKGSRAARHMKDLRAIVHACAGNNMPLLTMMEQINERGGKQLRLARSFATLCLISYEMYNARLTSLSAGHPAPLAFSGNKLRILRVKGVALGLLEGYQGTEPDTVSLAPGDVVLLYTDGLVEARNGQGQTYGLKRLENITLANSCQNAIQLRDTILNDLFTFTGRKQQRDDVTLVILKRGR</sequence>
<evidence type="ECO:0000256" key="1">
    <source>
        <dbReference type="ARBA" id="ARBA00022801"/>
    </source>
</evidence>
<dbReference type="InterPro" id="IPR052016">
    <property type="entry name" value="Bact_Sigma-Reg"/>
</dbReference>
<dbReference type="EMBL" id="DF238840">
    <property type="protein sequence ID" value="GAF26081.1"/>
    <property type="molecule type" value="Genomic_DNA"/>
</dbReference>
<gene>
    <name evidence="3" type="ORF">MTY_1418</name>
</gene>
<evidence type="ECO:0000259" key="2">
    <source>
        <dbReference type="SMART" id="SM00331"/>
    </source>
</evidence>
<evidence type="ECO:0000313" key="3">
    <source>
        <dbReference type="EMBL" id="GAF26081.1"/>
    </source>
</evidence>
<feature type="domain" description="PPM-type phosphatase" evidence="2">
    <location>
        <begin position="14"/>
        <end position="231"/>
    </location>
</feature>
<dbReference type="SUPFAM" id="SSF81606">
    <property type="entry name" value="PP2C-like"/>
    <property type="match status" value="1"/>
</dbReference>
<accession>A0A0S6UAE8</accession>
<dbReference type="Proteomes" id="UP000063718">
    <property type="component" value="Unassembled WGS sequence"/>
</dbReference>
<dbReference type="PANTHER" id="PTHR43156">
    <property type="entry name" value="STAGE II SPORULATION PROTEIN E-RELATED"/>
    <property type="match status" value="1"/>
</dbReference>